<dbReference type="EMBL" id="JACVVK020000201">
    <property type="protein sequence ID" value="KAK7485013.1"/>
    <property type="molecule type" value="Genomic_DNA"/>
</dbReference>
<name>A0ABD0KD45_9CAEN</name>
<dbReference type="Proteomes" id="UP001519460">
    <property type="component" value="Unassembled WGS sequence"/>
</dbReference>
<evidence type="ECO:0000256" key="1">
    <source>
        <dbReference type="SAM" id="MobiDB-lite"/>
    </source>
</evidence>
<sequence>MIVSVSVQTTSSSPCPNPHPRAKAPEACEQRRQLTAAGVVKLHTLDRTATQSRHRWKVKRMKIRISEQERGACYQQCLSCVYQYLLFTHLEQRLQSVSPFPISNNTLVCPCGR</sequence>
<evidence type="ECO:0000313" key="2">
    <source>
        <dbReference type="EMBL" id="KAK7485013.1"/>
    </source>
</evidence>
<dbReference type="AlphaFoldDB" id="A0ABD0KD45"/>
<protein>
    <submittedName>
        <fullName evidence="2">Uncharacterized protein</fullName>
    </submittedName>
</protein>
<feature type="compositionally biased region" description="Low complexity" evidence="1">
    <location>
        <begin position="1"/>
        <end position="13"/>
    </location>
</feature>
<organism evidence="2 3">
    <name type="scientific">Batillaria attramentaria</name>
    <dbReference type="NCBI Taxonomy" id="370345"/>
    <lineage>
        <taxon>Eukaryota</taxon>
        <taxon>Metazoa</taxon>
        <taxon>Spiralia</taxon>
        <taxon>Lophotrochozoa</taxon>
        <taxon>Mollusca</taxon>
        <taxon>Gastropoda</taxon>
        <taxon>Caenogastropoda</taxon>
        <taxon>Sorbeoconcha</taxon>
        <taxon>Cerithioidea</taxon>
        <taxon>Batillariidae</taxon>
        <taxon>Batillaria</taxon>
    </lineage>
</organism>
<keyword evidence="3" id="KW-1185">Reference proteome</keyword>
<comment type="caution">
    <text evidence="2">The sequence shown here is derived from an EMBL/GenBank/DDBJ whole genome shotgun (WGS) entry which is preliminary data.</text>
</comment>
<proteinExistence type="predicted"/>
<evidence type="ECO:0000313" key="3">
    <source>
        <dbReference type="Proteomes" id="UP001519460"/>
    </source>
</evidence>
<reference evidence="2 3" key="1">
    <citation type="journal article" date="2023" name="Sci. Data">
        <title>Genome assembly of the Korean intertidal mud-creeper Batillaria attramentaria.</title>
        <authorList>
            <person name="Patra A.K."/>
            <person name="Ho P.T."/>
            <person name="Jun S."/>
            <person name="Lee S.J."/>
            <person name="Kim Y."/>
            <person name="Won Y.J."/>
        </authorList>
    </citation>
    <scope>NUCLEOTIDE SEQUENCE [LARGE SCALE GENOMIC DNA]</scope>
    <source>
        <strain evidence="2">Wonlab-2016</strain>
    </source>
</reference>
<gene>
    <name evidence="2" type="ORF">BaRGS_00023791</name>
</gene>
<accession>A0ABD0KD45</accession>
<feature type="region of interest" description="Disordered" evidence="1">
    <location>
        <begin position="1"/>
        <end position="23"/>
    </location>
</feature>